<feature type="compositionally biased region" description="Basic residues" evidence="1">
    <location>
        <begin position="384"/>
        <end position="393"/>
    </location>
</feature>
<reference evidence="2 3" key="1">
    <citation type="submission" date="2018-10" db="EMBL/GenBank/DDBJ databases">
        <title>A high-quality apple genome assembly.</title>
        <authorList>
            <person name="Hu J."/>
        </authorList>
    </citation>
    <scope>NUCLEOTIDE SEQUENCE [LARGE SCALE GENOMIC DNA]</scope>
    <source>
        <strain evidence="3">cv. HFTH1</strain>
        <tissue evidence="2">Young leaf</tissue>
    </source>
</reference>
<proteinExistence type="predicted"/>
<feature type="region of interest" description="Disordered" evidence="1">
    <location>
        <begin position="311"/>
        <end position="453"/>
    </location>
</feature>
<feature type="compositionally biased region" description="Pro residues" evidence="1">
    <location>
        <begin position="1197"/>
        <end position="1207"/>
    </location>
</feature>
<dbReference type="PANTHER" id="PTHR31008">
    <property type="entry name" value="COP1-INTERACTING PROTEIN-RELATED"/>
    <property type="match status" value="1"/>
</dbReference>
<dbReference type="EMBL" id="RDQH01000336">
    <property type="protein sequence ID" value="RXH86110.1"/>
    <property type="molecule type" value="Genomic_DNA"/>
</dbReference>
<gene>
    <name evidence="2" type="ORF">DVH24_017163</name>
</gene>
<accession>A0A498IS74</accession>
<feature type="compositionally biased region" description="Pro residues" evidence="1">
    <location>
        <begin position="1238"/>
        <end position="1249"/>
    </location>
</feature>
<feature type="compositionally biased region" description="Basic and acidic residues" evidence="1">
    <location>
        <begin position="368"/>
        <end position="383"/>
    </location>
</feature>
<name>A0A498IS74_MALDO</name>
<feature type="compositionally biased region" description="Basic residues" evidence="1">
    <location>
        <begin position="1378"/>
        <end position="1388"/>
    </location>
</feature>
<feature type="compositionally biased region" description="Basic and acidic residues" evidence="1">
    <location>
        <begin position="424"/>
        <end position="448"/>
    </location>
</feature>
<protein>
    <submittedName>
        <fullName evidence="2">Uncharacterized protein</fullName>
    </submittedName>
</protein>
<comment type="caution">
    <text evidence="2">The sequence shown here is derived from an EMBL/GenBank/DDBJ whole genome shotgun (WGS) entry which is preliminary data.</text>
</comment>
<feature type="region of interest" description="Disordered" evidence="1">
    <location>
        <begin position="809"/>
        <end position="834"/>
    </location>
</feature>
<evidence type="ECO:0000256" key="1">
    <source>
        <dbReference type="SAM" id="MobiDB-lite"/>
    </source>
</evidence>
<dbReference type="PANTHER" id="PTHR31008:SF0">
    <property type="entry name" value="CSL1"/>
    <property type="match status" value="1"/>
</dbReference>
<feature type="compositionally biased region" description="Pro residues" evidence="1">
    <location>
        <begin position="1310"/>
        <end position="1357"/>
    </location>
</feature>
<feature type="region of interest" description="Disordered" evidence="1">
    <location>
        <begin position="852"/>
        <end position="886"/>
    </location>
</feature>
<feature type="region of interest" description="Disordered" evidence="1">
    <location>
        <begin position="710"/>
        <end position="740"/>
    </location>
</feature>
<feature type="compositionally biased region" description="Basic and acidic residues" evidence="1">
    <location>
        <begin position="874"/>
        <end position="886"/>
    </location>
</feature>
<feature type="compositionally biased region" description="Polar residues" evidence="1">
    <location>
        <begin position="721"/>
        <end position="732"/>
    </location>
</feature>
<evidence type="ECO:0000313" key="3">
    <source>
        <dbReference type="Proteomes" id="UP000290289"/>
    </source>
</evidence>
<feature type="region of interest" description="Disordered" evidence="1">
    <location>
        <begin position="1122"/>
        <end position="1430"/>
    </location>
</feature>
<dbReference type="STRING" id="3750.A0A498IS74"/>
<feature type="region of interest" description="Disordered" evidence="1">
    <location>
        <begin position="1039"/>
        <end position="1067"/>
    </location>
</feature>
<feature type="compositionally biased region" description="Pro residues" evidence="1">
    <location>
        <begin position="1276"/>
        <end position="1286"/>
    </location>
</feature>
<dbReference type="Proteomes" id="UP000290289">
    <property type="component" value="Chromosome 10"/>
</dbReference>
<feature type="compositionally biased region" description="Pro residues" evidence="1">
    <location>
        <begin position="1257"/>
        <end position="1266"/>
    </location>
</feature>
<feature type="compositionally biased region" description="Gly residues" evidence="1">
    <location>
        <begin position="1416"/>
        <end position="1428"/>
    </location>
</feature>
<organism evidence="2 3">
    <name type="scientific">Malus domestica</name>
    <name type="common">Apple</name>
    <name type="synonym">Pyrus malus</name>
    <dbReference type="NCBI Taxonomy" id="3750"/>
    <lineage>
        <taxon>Eukaryota</taxon>
        <taxon>Viridiplantae</taxon>
        <taxon>Streptophyta</taxon>
        <taxon>Embryophyta</taxon>
        <taxon>Tracheophyta</taxon>
        <taxon>Spermatophyta</taxon>
        <taxon>Magnoliopsida</taxon>
        <taxon>eudicotyledons</taxon>
        <taxon>Gunneridae</taxon>
        <taxon>Pentapetalae</taxon>
        <taxon>rosids</taxon>
        <taxon>fabids</taxon>
        <taxon>Rosales</taxon>
        <taxon>Rosaceae</taxon>
        <taxon>Amygdaloideae</taxon>
        <taxon>Maleae</taxon>
        <taxon>Malus</taxon>
    </lineage>
</organism>
<keyword evidence="3" id="KW-1185">Reference proteome</keyword>
<feature type="compositionally biased region" description="Low complexity" evidence="1">
    <location>
        <begin position="355"/>
        <end position="367"/>
    </location>
</feature>
<sequence>MEAPLDHALFQLTPTRTRCDLVIFYGAKSEKLASGLFQPFVSHLKSVKDEISRGGYSITLRPPTQMAPWFTKSTFQRFVRFVSTPAVLERFVSIEKEILQIESSVQLEEGIVSANQSTRKSAGSLEKRGELEEAGDVVKTENSKVCLRRLLETRVALLRKQQAMAYARGLVAGFEIYNMDDLISFSDAFGASRLREACINFKELYKQKQTDGLWIKEVAAVVACSSSDLQFTGASEITLTNEAEVTNQNVMLNLPNSGILSSEKVQAPMPFPHQNSQYFYGSLGHTNQLPPYHGYPFPTMQSFPPHYPRNMQWPPNMDEASYGREPNYHRTQKPSSRRKMKNKTRPEYSGEGNQTESSDSTSETNSDSETHQERKHSDMENSSRKKFKKKSSRKVVIQNINYITPKKRDGNKGGVSDESFSDEVTEKAEVLEVSHESHSQERDVEKSHSMFNGSSNEDLTVRAVVPIDVEDAHFIAKSEDGNSLAERPTLGLNLERTPKKLTVSVAADPLVAMERNGTNDYEVKLEDFQNEENFSSVMERKDCADEDILLLQRSAKSETEIRSAFSASAAESTVTRTVRGEDWFVLNHSRSTEDQKVPMKQTVFDGDCIITSERKSNILVDDSFFIQSRSAVDDMYESPWKTEINMDNNLSLATQKENGVIDTPQTRTSEPDDLCMILERDSNLESAEISWTIDYGADISFTEANRKRSGVETTDGVDNKPASNGMATNVKSNKVPGPKERCKEAKSNIVRRSLVNNTPDIKSKKVFPTRGPIIQKSKFEKEEEIRQKMEELRIERQKRIAEKTAAGGFSPVAPRRASLEGKTAKGSPKSKLQRTKRTLNLFEPWLSEAVSAMKDSREPKGLPVKQKNASRRGMPKDRSSEDSGNRVRMTELRKKIIFFRDIIDLPAGDASAATNEMVMRLMRDLQKLYPEIVLHKQLSEIKGASIEKVLASFCKALKSIGESWMTSYDRLDKPRYEFPSLKENVNSEQLVETVLGTLDCLMKMAWDKFDMMDQDDQKGEDYSPRNSSFGKFLSDSESCTSGSTCPSPVTPSSVLPEIDGSSRARKKANIGSKSPLLWTLRVQAVGKLNLIDVKNLSLHLSKQGAHGTSNGMEKIENLVEEPSIGTELESNPQKKIAATDEEVVAPNLSLNENSSGKGIDNTSDDVETPTTTPETLEADTTEVSLPSSPTLPQQKSAPPPPPPPPPAQQLSLPNTQAATRILTPPPPPSLPTLKPNVATPPPPPPPPSMPTLQPQVAAPPPPPPTLTPQNVAAVGGPPPPPPPPMAPGSVSVTPPNPPPTPMIPGSTIVAPPPPPPGSSNGAPPPPPPPGSSTGGPPPPPPPPGSSNGGPPPPPPMLKGPSNGAAPPPPPALGAGRSLRPKKDTKLKRSSQMGSLYRLLKGKVEGSSLDGKASNGRKGGAGSSSGGKQGMADALAEMTKRSAYFQQIEEDVKKYTKPITEMRTTLSSFKTKDMNELMQFHKKVESVLEHLTDESQVLLRIEGFPTKKLETIRMAAALHKKLNTMLTELQNWKLVAPLGQLLDKAERYFNKIKGEIDAMERTKDDEAKKFQSQNIHFDFNILIRIKEAMVDVSSSCMEMALKERREAKAAEKSTGTKTDQKQTKICVKMLWRAFQFAFRVYTFAGGHDDRADMLTKELANEIESEPQHH</sequence>
<evidence type="ECO:0000313" key="2">
    <source>
        <dbReference type="EMBL" id="RXH86110.1"/>
    </source>
</evidence>
<feature type="compositionally biased region" description="Low complexity" evidence="1">
    <location>
        <begin position="1039"/>
        <end position="1054"/>
    </location>
</feature>
<feature type="compositionally biased region" description="Basic residues" evidence="1">
    <location>
        <begin position="330"/>
        <end position="343"/>
    </location>
</feature>